<feature type="domain" description="Iron-binding zinc finger CDGSH type" evidence="6">
    <location>
        <begin position="21"/>
        <end position="59"/>
    </location>
</feature>
<dbReference type="SMART" id="SM00704">
    <property type="entry name" value="ZnF_CDGSH"/>
    <property type="match status" value="2"/>
</dbReference>
<dbReference type="PANTHER" id="PTHR46491">
    <property type="entry name" value="CDGSH IRON SULFUR DOMAIN PROTEIN HOMOLOG"/>
    <property type="match status" value="1"/>
</dbReference>
<sequence>MDDVEDIVTAAKPLKPCVALYGPYNVRDLQVGQVKWWCQCGLSKKQPWCDNSHTGTGFKPVKWVVPGTVKDGKPQTLYSLCGCKYTTAPPYCNADHIHLPMQYLKQIRECSEDHEKVIKLCTVCGYTPPTPAE</sequence>
<dbReference type="PANTHER" id="PTHR46491:SF3">
    <property type="entry name" value="CDGSH IRON-SULFUR DOMAIN-CONTAINING PROTEIN 3, MITOCHONDRIAL"/>
    <property type="match status" value="1"/>
</dbReference>
<keyword evidence="3" id="KW-0408">Iron</keyword>
<dbReference type="InterPro" id="IPR018967">
    <property type="entry name" value="FeS-contain_CDGSH-typ"/>
</dbReference>
<dbReference type="AlphaFoldDB" id="A0A507CTE2"/>
<evidence type="ECO:0000256" key="5">
    <source>
        <dbReference type="ARBA" id="ARBA00034078"/>
    </source>
</evidence>
<dbReference type="Pfam" id="PF09360">
    <property type="entry name" value="zf-CDGSH"/>
    <property type="match status" value="1"/>
</dbReference>
<feature type="domain" description="Iron-binding zinc finger CDGSH type" evidence="6">
    <location>
        <begin position="62"/>
        <end position="102"/>
    </location>
</feature>
<evidence type="ECO:0000256" key="1">
    <source>
        <dbReference type="ARBA" id="ARBA00022714"/>
    </source>
</evidence>
<dbReference type="Proteomes" id="UP000320475">
    <property type="component" value="Unassembled WGS sequence"/>
</dbReference>
<dbReference type="GO" id="GO:0005739">
    <property type="term" value="C:mitochondrion"/>
    <property type="evidence" value="ECO:0007669"/>
    <property type="project" value="TreeGrafter"/>
</dbReference>
<organism evidence="7 8">
    <name type="scientific">Synchytrium endobioticum</name>
    <dbReference type="NCBI Taxonomy" id="286115"/>
    <lineage>
        <taxon>Eukaryota</taxon>
        <taxon>Fungi</taxon>
        <taxon>Fungi incertae sedis</taxon>
        <taxon>Chytridiomycota</taxon>
        <taxon>Chytridiomycota incertae sedis</taxon>
        <taxon>Chytridiomycetes</taxon>
        <taxon>Synchytriales</taxon>
        <taxon>Synchytriaceae</taxon>
        <taxon>Synchytrium</taxon>
    </lineage>
</organism>
<reference evidence="7 8" key="1">
    <citation type="journal article" date="2019" name="Sci. Rep.">
        <title>Comparative genomics of chytrid fungi reveal insights into the obligate biotrophic and pathogenic lifestyle of Synchytrium endobioticum.</title>
        <authorList>
            <person name="van de Vossenberg B.T.L.H."/>
            <person name="Warris S."/>
            <person name="Nguyen H.D.T."/>
            <person name="van Gent-Pelzer M.P.E."/>
            <person name="Joly D.L."/>
            <person name="van de Geest H.C."/>
            <person name="Bonants P.J.M."/>
            <person name="Smith D.S."/>
            <person name="Levesque C.A."/>
            <person name="van der Lee T.A.J."/>
        </authorList>
    </citation>
    <scope>NUCLEOTIDE SEQUENCE [LARGE SCALE GENOMIC DNA]</scope>
    <source>
        <strain evidence="7 8">LEV6574</strain>
    </source>
</reference>
<evidence type="ECO:0000256" key="3">
    <source>
        <dbReference type="ARBA" id="ARBA00023004"/>
    </source>
</evidence>
<proteinExistence type="predicted"/>
<evidence type="ECO:0000313" key="8">
    <source>
        <dbReference type="Proteomes" id="UP000320475"/>
    </source>
</evidence>
<keyword evidence="1" id="KW-0001">2Fe-2S</keyword>
<name>A0A507CTE2_9FUNG</name>
<evidence type="ECO:0000313" key="7">
    <source>
        <dbReference type="EMBL" id="TPX42375.1"/>
    </source>
</evidence>
<dbReference type="OrthoDB" id="15717at2759"/>
<keyword evidence="4" id="KW-0411">Iron-sulfur</keyword>
<evidence type="ECO:0000259" key="6">
    <source>
        <dbReference type="SMART" id="SM00704"/>
    </source>
</evidence>
<evidence type="ECO:0000256" key="2">
    <source>
        <dbReference type="ARBA" id="ARBA00022723"/>
    </source>
</evidence>
<comment type="cofactor">
    <cofactor evidence="5">
        <name>[2Fe-2S] cluster</name>
        <dbReference type="ChEBI" id="CHEBI:190135"/>
    </cofactor>
</comment>
<dbReference type="VEuPathDB" id="FungiDB:SeMB42_g06272"/>
<gene>
    <name evidence="7" type="ORF">SeLEV6574_g05643</name>
</gene>
<dbReference type="GO" id="GO:0051537">
    <property type="term" value="F:2 iron, 2 sulfur cluster binding"/>
    <property type="evidence" value="ECO:0007669"/>
    <property type="project" value="UniProtKB-KW"/>
</dbReference>
<accession>A0A507CTE2</accession>
<dbReference type="InterPro" id="IPR042216">
    <property type="entry name" value="MitoNEET_CISD"/>
</dbReference>
<dbReference type="InterPro" id="IPR052950">
    <property type="entry name" value="CISD"/>
</dbReference>
<dbReference type="GO" id="GO:0046872">
    <property type="term" value="F:metal ion binding"/>
    <property type="evidence" value="ECO:0007669"/>
    <property type="project" value="UniProtKB-KW"/>
</dbReference>
<dbReference type="Gene3D" id="3.40.5.90">
    <property type="entry name" value="CDGSH iron-sulfur domain, mitoNEET-type"/>
    <property type="match status" value="1"/>
</dbReference>
<evidence type="ECO:0000256" key="4">
    <source>
        <dbReference type="ARBA" id="ARBA00023014"/>
    </source>
</evidence>
<keyword evidence="2" id="KW-0479">Metal-binding</keyword>
<protein>
    <recommendedName>
        <fullName evidence="6">Iron-binding zinc finger CDGSH type domain-containing protein</fullName>
    </recommendedName>
</protein>
<comment type="caution">
    <text evidence="7">The sequence shown here is derived from an EMBL/GenBank/DDBJ whole genome shotgun (WGS) entry which is preliminary data.</text>
</comment>
<dbReference type="EMBL" id="QEAM01000274">
    <property type="protein sequence ID" value="TPX42375.1"/>
    <property type="molecule type" value="Genomic_DNA"/>
</dbReference>